<protein>
    <recommendedName>
        <fullName evidence="3">Tf2-1-like SH3-like domain-containing protein</fullName>
    </recommendedName>
</protein>
<evidence type="ECO:0000259" key="3">
    <source>
        <dbReference type="Pfam" id="PF24626"/>
    </source>
</evidence>
<name>A0AAD5Y9A0_9APHY</name>
<dbReference type="SUPFAM" id="SSF54160">
    <property type="entry name" value="Chromo domain-like"/>
    <property type="match status" value="1"/>
</dbReference>
<dbReference type="GO" id="GO:0003676">
    <property type="term" value="F:nucleic acid binding"/>
    <property type="evidence" value="ECO:0007669"/>
    <property type="project" value="InterPro"/>
</dbReference>
<accession>A0AAD5Y9A0</accession>
<feature type="domain" description="Tf2-1-like SH3-like" evidence="3">
    <location>
        <begin position="75"/>
        <end position="126"/>
    </location>
</feature>
<dbReference type="AlphaFoldDB" id="A0AAD5Y9A0"/>
<keyword evidence="5" id="KW-1185">Reference proteome</keyword>
<evidence type="ECO:0000313" key="5">
    <source>
        <dbReference type="Proteomes" id="UP001212997"/>
    </source>
</evidence>
<evidence type="ECO:0000256" key="2">
    <source>
        <dbReference type="SAM" id="MobiDB-lite"/>
    </source>
</evidence>
<gene>
    <name evidence="4" type="ORF">NLI96_g13076</name>
</gene>
<dbReference type="Pfam" id="PF24626">
    <property type="entry name" value="SH3_Tf2-1"/>
    <property type="match status" value="1"/>
</dbReference>
<comment type="caution">
    <text evidence="4">The sequence shown here is derived from an EMBL/GenBank/DDBJ whole genome shotgun (WGS) entry which is preliminary data.</text>
</comment>
<feature type="compositionally biased region" description="Basic and acidic residues" evidence="2">
    <location>
        <begin position="453"/>
        <end position="476"/>
    </location>
</feature>
<feature type="coiled-coil region" evidence="1">
    <location>
        <begin position="340"/>
        <end position="367"/>
    </location>
</feature>
<dbReference type="CDD" id="cd00024">
    <property type="entry name" value="CD_CSD"/>
    <property type="match status" value="1"/>
</dbReference>
<dbReference type="Proteomes" id="UP001212997">
    <property type="component" value="Unassembled WGS sequence"/>
</dbReference>
<dbReference type="SUPFAM" id="SSF53098">
    <property type="entry name" value="Ribonuclease H-like"/>
    <property type="match status" value="1"/>
</dbReference>
<feature type="region of interest" description="Disordered" evidence="2">
    <location>
        <begin position="207"/>
        <end position="243"/>
    </location>
</feature>
<evidence type="ECO:0000256" key="1">
    <source>
        <dbReference type="SAM" id="Coils"/>
    </source>
</evidence>
<feature type="region of interest" description="Disordered" evidence="2">
    <location>
        <begin position="432"/>
        <end position="476"/>
    </location>
</feature>
<dbReference type="InterPro" id="IPR016197">
    <property type="entry name" value="Chromo-like_dom_sf"/>
</dbReference>
<feature type="compositionally biased region" description="Low complexity" evidence="2">
    <location>
        <begin position="441"/>
        <end position="452"/>
    </location>
</feature>
<evidence type="ECO:0000313" key="4">
    <source>
        <dbReference type="EMBL" id="KAJ3473251.1"/>
    </source>
</evidence>
<dbReference type="Gene3D" id="2.40.50.40">
    <property type="match status" value="1"/>
</dbReference>
<dbReference type="InterPro" id="IPR036397">
    <property type="entry name" value="RNaseH_sf"/>
</dbReference>
<proteinExistence type="predicted"/>
<dbReference type="InterPro" id="IPR012337">
    <property type="entry name" value="RNaseH-like_sf"/>
</dbReference>
<reference evidence="4" key="1">
    <citation type="submission" date="2022-07" db="EMBL/GenBank/DDBJ databases">
        <title>Genome Sequence of Physisporinus lineatus.</title>
        <authorList>
            <person name="Buettner E."/>
        </authorList>
    </citation>
    <scope>NUCLEOTIDE SEQUENCE</scope>
    <source>
        <strain evidence="4">VT162</strain>
    </source>
</reference>
<dbReference type="EMBL" id="JANAWD010001483">
    <property type="protein sequence ID" value="KAJ3473251.1"/>
    <property type="molecule type" value="Genomic_DNA"/>
</dbReference>
<dbReference type="Gene3D" id="3.30.420.10">
    <property type="entry name" value="Ribonuclease H-like superfamily/Ribonuclease H"/>
    <property type="match status" value="1"/>
</dbReference>
<organism evidence="4 5">
    <name type="scientific">Meripilus lineatus</name>
    <dbReference type="NCBI Taxonomy" id="2056292"/>
    <lineage>
        <taxon>Eukaryota</taxon>
        <taxon>Fungi</taxon>
        <taxon>Dikarya</taxon>
        <taxon>Basidiomycota</taxon>
        <taxon>Agaricomycotina</taxon>
        <taxon>Agaricomycetes</taxon>
        <taxon>Polyporales</taxon>
        <taxon>Meripilaceae</taxon>
        <taxon>Meripilus</taxon>
    </lineage>
</organism>
<sequence>MSTAFHPQTDGASERVIHSVTQILRWMTKANQSDWVEKLPMVEFTMNSTQGGHDRPLLEAGGSAYLLTKNLNLPKGRAHKLLPKFLGPYKILEGSPESSNYVLELLDELKTRGIHPQFHVSRLEPFIANDNRLFPRRDPKVFYDYGMPDDTEWSVDDIVGHQWNKNKLQFHVKWNMGETTWKPRKHCEDLKVLDNYLQLMGTPNKSITQAMDNRHSNSEGNLNKRRRTRGYHNPPPPGAKGKHWTTALQAGTWIQSADGFRVYDNWTQHPSVVPRPYHGHGTLPLNKWIHYRGPTIATIEHIDADSELVSFQAVIAKRENHFNTRVEVARQNEASATAEIDILQQVVLTLQAELKEIERERNIGRERNLLLQQQVKILERDPSAMVVDPRDPPPTNQHTYDLDDHAQDLLHLRDDISSDDPLYEVFASDWEETEEDHQEAAQKAARNAARAQLRTERRAMETPEKQEYRFETRRVL</sequence>
<dbReference type="InterPro" id="IPR056924">
    <property type="entry name" value="SH3_Tf2-1"/>
</dbReference>
<keyword evidence="1" id="KW-0175">Coiled coil</keyword>